<feature type="region of interest" description="Disordered" evidence="1">
    <location>
        <begin position="425"/>
        <end position="467"/>
    </location>
</feature>
<dbReference type="AlphaFoldDB" id="A0A2U3ECI3"/>
<dbReference type="InterPro" id="IPR019261">
    <property type="entry name" value="PARG_cat_microbial"/>
</dbReference>
<name>A0A2U3ECI3_PURLI</name>
<protein>
    <recommendedName>
        <fullName evidence="2">Microbial-type PARG catalytic domain-containing protein</fullName>
    </recommendedName>
</protein>
<reference evidence="3 4" key="1">
    <citation type="journal article" date="2016" name="Front. Microbiol.">
        <title>Genome and transcriptome sequences reveal the specific parasitism of the nematophagous Purpureocillium lilacinum 36-1.</title>
        <authorList>
            <person name="Xie J."/>
            <person name="Li S."/>
            <person name="Mo C."/>
            <person name="Xiao X."/>
            <person name="Peng D."/>
            <person name="Wang G."/>
            <person name="Xiao Y."/>
        </authorList>
    </citation>
    <scope>NUCLEOTIDE SEQUENCE [LARGE SCALE GENOMIC DNA]</scope>
    <source>
        <strain evidence="3 4">36-1</strain>
    </source>
</reference>
<dbReference type="Pfam" id="PF10021">
    <property type="entry name" value="PARG_cat_microb"/>
    <property type="match status" value="1"/>
</dbReference>
<evidence type="ECO:0000313" key="3">
    <source>
        <dbReference type="EMBL" id="PWI72205.1"/>
    </source>
</evidence>
<dbReference type="EMBL" id="LCWV01000006">
    <property type="protein sequence ID" value="PWI72205.1"/>
    <property type="molecule type" value="Genomic_DNA"/>
</dbReference>
<dbReference type="Gene3D" id="3.40.220.10">
    <property type="entry name" value="Leucine Aminopeptidase, subunit E, domain 1"/>
    <property type="match status" value="1"/>
</dbReference>
<proteinExistence type="predicted"/>
<dbReference type="PANTHER" id="PTHR35596">
    <property type="entry name" value="DUF2263 DOMAIN-CONTAINING PROTEIN"/>
    <property type="match status" value="1"/>
</dbReference>
<dbReference type="PANTHER" id="PTHR35596:SF1">
    <property type="entry name" value="MICROBIAL-TYPE PARG CATALYTIC DOMAIN-CONTAINING PROTEIN"/>
    <property type="match status" value="1"/>
</dbReference>
<feature type="domain" description="Microbial-type PARG catalytic" evidence="2">
    <location>
        <begin position="133"/>
        <end position="245"/>
    </location>
</feature>
<feature type="compositionally biased region" description="Polar residues" evidence="1">
    <location>
        <begin position="166"/>
        <end position="177"/>
    </location>
</feature>
<feature type="compositionally biased region" description="Low complexity" evidence="1">
    <location>
        <begin position="95"/>
        <end position="110"/>
    </location>
</feature>
<organism evidence="3 4">
    <name type="scientific">Purpureocillium lilacinum</name>
    <name type="common">Paecilomyces lilacinus</name>
    <dbReference type="NCBI Taxonomy" id="33203"/>
    <lineage>
        <taxon>Eukaryota</taxon>
        <taxon>Fungi</taxon>
        <taxon>Dikarya</taxon>
        <taxon>Ascomycota</taxon>
        <taxon>Pezizomycotina</taxon>
        <taxon>Sordariomycetes</taxon>
        <taxon>Hypocreomycetidae</taxon>
        <taxon>Hypocreales</taxon>
        <taxon>Ophiocordycipitaceae</taxon>
        <taxon>Purpureocillium</taxon>
    </lineage>
</organism>
<feature type="region of interest" description="Disordered" evidence="1">
    <location>
        <begin position="164"/>
        <end position="200"/>
    </location>
</feature>
<dbReference type="Proteomes" id="UP000245956">
    <property type="component" value="Unassembled WGS sequence"/>
</dbReference>
<feature type="region of interest" description="Disordered" evidence="1">
    <location>
        <begin position="22"/>
        <end position="53"/>
    </location>
</feature>
<feature type="region of interest" description="Disordered" evidence="1">
    <location>
        <begin position="81"/>
        <end position="145"/>
    </location>
</feature>
<feature type="compositionally biased region" description="Basic and acidic residues" evidence="1">
    <location>
        <begin position="44"/>
        <end position="53"/>
    </location>
</feature>
<comment type="caution">
    <text evidence="3">The sequence shown here is derived from an EMBL/GenBank/DDBJ whole genome shotgun (WGS) entry which is preliminary data.</text>
</comment>
<sequence length="467" mass="49729">MDADVNLNVANEVSGVLLSSARYHGADPPAPDGTEAAQNMPARTRAERASARDARAKAARAFINKTVPALLKANARARKGVEAAERIVDPPPWMPTTSTVTSSSSLSTSPAEENEAASKSRRRGDRGGAQQQQQQQQEDHEPPRMHITLRVEDTLEAAARLVAETAGSSGSDKFNYNGSDSGSGRSGGGARRQQQQQQNGRVAVLNMASPLRPGGGVLTGATSQEEQLCARTTLYPSLRESFYRLPEVGGVYTPDVLVCRSWTSAPSSSSSTSASAIGADAMLLPPSERFYVDVLTAAMLRMPDTIVQSAQTTATSMSPAETRPATQVAAALAYAEPQDRELAHRKMRAALRILRGRGVTHVVLGAWGCGAYGNPVGEVARAWRAALCGRGRGRGAEGWDGLRVVFAIRDAGMARAFADAFGQGLVVQGEDEEEHEDEGEERSREEDRGQSRSEDSSGHGSDDEVEE</sequence>
<accession>A0A2U3ECI3</accession>
<evidence type="ECO:0000256" key="1">
    <source>
        <dbReference type="SAM" id="MobiDB-lite"/>
    </source>
</evidence>
<gene>
    <name evidence="3" type="ORF">PCL_10828</name>
</gene>
<dbReference type="SUPFAM" id="SSF52949">
    <property type="entry name" value="Macro domain-like"/>
    <property type="match status" value="1"/>
</dbReference>
<feature type="compositionally biased region" description="Basic and acidic residues" evidence="1">
    <location>
        <begin position="441"/>
        <end position="467"/>
    </location>
</feature>
<feature type="compositionally biased region" description="Low complexity" evidence="1">
    <location>
        <begin position="191"/>
        <end position="200"/>
    </location>
</feature>
<evidence type="ECO:0000313" key="4">
    <source>
        <dbReference type="Proteomes" id="UP000245956"/>
    </source>
</evidence>
<feature type="compositionally biased region" description="Acidic residues" evidence="1">
    <location>
        <begin position="429"/>
        <end position="440"/>
    </location>
</feature>
<evidence type="ECO:0000259" key="2">
    <source>
        <dbReference type="Pfam" id="PF10021"/>
    </source>
</evidence>
<dbReference type="InterPro" id="IPR043472">
    <property type="entry name" value="Macro_dom-like"/>
</dbReference>